<dbReference type="Proteomes" id="UP000510686">
    <property type="component" value="Chromosome 6"/>
</dbReference>
<evidence type="ECO:0000313" key="1">
    <source>
        <dbReference type="EMBL" id="QLI73746.1"/>
    </source>
</evidence>
<keyword evidence="2" id="KW-1185">Reference proteome</keyword>
<dbReference type="EMBL" id="CP058937">
    <property type="protein sequence ID" value="QLI73746.1"/>
    <property type="molecule type" value="Genomic_DNA"/>
</dbReference>
<accession>A0A7D5ZBG1</accession>
<organism evidence="1 2">
    <name type="scientific">Metarhizium brunneum</name>
    <dbReference type="NCBI Taxonomy" id="500148"/>
    <lineage>
        <taxon>Eukaryota</taxon>
        <taxon>Fungi</taxon>
        <taxon>Dikarya</taxon>
        <taxon>Ascomycota</taxon>
        <taxon>Pezizomycotina</taxon>
        <taxon>Sordariomycetes</taxon>
        <taxon>Hypocreomycetidae</taxon>
        <taxon>Hypocreales</taxon>
        <taxon>Clavicipitaceae</taxon>
        <taxon>Metarhizium</taxon>
    </lineage>
</organism>
<dbReference type="RefSeq" id="XP_014541418.1">
    <property type="nucleotide sequence ID" value="XM_014685932.1"/>
</dbReference>
<name>A0A7D5ZBG1_9HYPO</name>
<dbReference type="KEGG" id="mbrn:26245668"/>
<evidence type="ECO:0000313" key="2">
    <source>
        <dbReference type="Proteomes" id="UP000510686"/>
    </source>
</evidence>
<dbReference type="OrthoDB" id="435038at2759"/>
<gene>
    <name evidence="1" type="primary">REDAM</name>
    <name evidence="1" type="ORF">G6M90_00g104220</name>
</gene>
<sequence length="99" mass="10940">MANVTNGTPRQAWEMQEWIKPRGAGYYFDGAVMIPPQLVGTEHAFFLYSGEAEESFTKNAAHVVSSLGFAQYTAANLNPAAAALPHHNKQWFILDLMPT</sequence>
<reference evidence="1 2" key="1">
    <citation type="submission" date="2020-07" db="EMBL/GenBank/DDBJ databases">
        <title>Telomere length de novo assembly of all 7 chromosomes of the fungus, Metarhizium brunneum, using a novel assembly pipeline.</title>
        <authorList>
            <person name="Saud z."/>
            <person name="Kortsinoglou A."/>
            <person name="Kouvelis V.N."/>
            <person name="Butt T.M."/>
        </authorList>
    </citation>
    <scope>NUCLEOTIDE SEQUENCE [LARGE SCALE GENOMIC DNA]</scope>
    <source>
        <strain evidence="1 2">4556</strain>
    </source>
</reference>
<dbReference type="GeneID" id="26245668"/>
<protein>
    <submittedName>
        <fullName evidence="1">NADPH-dependent reductive aminase</fullName>
    </submittedName>
</protein>
<proteinExistence type="predicted"/>
<dbReference type="AlphaFoldDB" id="A0A7D5ZBG1"/>